<gene>
    <name evidence="2" type="ORF">JHD44_10005</name>
</gene>
<feature type="domain" description="(S)-ureidoglycine aminohydrolase cupin" evidence="1">
    <location>
        <begin position="37"/>
        <end position="110"/>
    </location>
</feature>
<dbReference type="PANTHER" id="PTHR40943">
    <property type="entry name" value="CYTOPLASMIC PROTEIN-RELATED"/>
    <property type="match status" value="1"/>
</dbReference>
<protein>
    <submittedName>
        <fullName evidence="2">Cupin domain-containing protein</fullName>
    </submittedName>
</protein>
<evidence type="ECO:0000313" key="3">
    <source>
        <dbReference type="Proteomes" id="UP000598488"/>
    </source>
</evidence>
<evidence type="ECO:0000313" key="2">
    <source>
        <dbReference type="EMBL" id="MBJ7551014.1"/>
    </source>
</evidence>
<dbReference type="InterPro" id="IPR014710">
    <property type="entry name" value="RmlC-like_jellyroll"/>
</dbReference>
<dbReference type="InterPro" id="IPR011051">
    <property type="entry name" value="RmlC_Cupin_sf"/>
</dbReference>
<dbReference type="Gene3D" id="2.60.120.10">
    <property type="entry name" value="Jelly Rolls"/>
    <property type="match status" value="1"/>
</dbReference>
<dbReference type="InterPro" id="IPR008579">
    <property type="entry name" value="UGlyAH_Cupin_dom"/>
</dbReference>
<organism evidence="2 3">
    <name type="scientific">Marinomonas ostreistagni</name>
    <dbReference type="NCBI Taxonomy" id="359209"/>
    <lineage>
        <taxon>Bacteria</taxon>
        <taxon>Pseudomonadati</taxon>
        <taxon>Pseudomonadota</taxon>
        <taxon>Gammaproteobacteria</taxon>
        <taxon>Oceanospirillales</taxon>
        <taxon>Oceanospirillaceae</taxon>
        <taxon>Marinomonas</taxon>
    </lineage>
</organism>
<proteinExistence type="predicted"/>
<name>A0ABS0ZBG6_9GAMM</name>
<dbReference type="PANTHER" id="PTHR40943:SF2">
    <property type="entry name" value="(S)-UREIDOGLYCINE AMINOHYDROLASE CUPIN DOMAIN-CONTAINING PROTEIN"/>
    <property type="match status" value="1"/>
</dbReference>
<dbReference type="Proteomes" id="UP000598488">
    <property type="component" value="Unassembled WGS sequence"/>
</dbReference>
<dbReference type="CDD" id="cd02227">
    <property type="entry name" value="cupin_TM1112-like"/>
    <property type="match status" value="1"/>
</dbReference>
<reference evidence="2 3" key="1">
    <citation type="submission" date="2020-12" db="EMBL/GenBank/DDBJ databases">
        <title>Comparative genome analysis of fungal antagonists Marinomonas ostreistagni 398 and M. spartinae 468.</title>
        <authorList>
            <person name="Fields J.L."/>
            <person name="Mavrodi O.V."/>
            <person name="Biber P.D."/>
            <person name="Indest K.J."/>
            <person name="Mavrodi D.V."/>
        </authorList>
    </citation>
    <scope>NUCLEOTIDE SEQUENCE [LARGE SCALE GENOMIC DNA]</scope>
    <source>
        <strain evidence="2 3">USM7</strain>
    </source>
</reference>
<accession>A0ABS0ZBG6</accession>
<dbReference type="Pfam" id="PF05899">
    <property type="entry name" value="Cupin_3"/>
    <property type="match status" value="1"/>
</dbReference>
<dbReference type="SUPFAM" id="SSF51182">
    <property type="entry name" value="RmlC-like cupins"/>
    <property type="match status" value="1"/>
</dbReference>
<comment type="caution">
    <text evidence="2">The sequence shown here is derived from an EMBL/GenBank/DDBJ whole genome shotgun (WGS) entry which is preliminary data.</text>
</comment>
<dbReference type="EMBL" id="JAEMUH010000008">
    <property type="protein sequence ID" value="MBJ7551014.1"/>
    <property type="molecule type" value="Genomic_DNA"/>
</dbReference>
<evidence type="ECO:0000259" key="1">
    <source>
        <dbReference type="Pfam" id="PF05899"/>
    </source>
</evidence>
<keyword evidence="3" id="KW-1185">Reference proteome</keyword>
<sequence length="116" mass="13651">MTIKMLNITEACEEYFIAPEKLIQGNPLQKIWIEYTDPSEQFFVGIWQSEQGKWHIHYTEEEYCHILEGESEIFDLSNNQKMIVKPGDRFVIPAGFTGTWTVIKATKKNFVIYEKK</sequence>
<dbReference type="RefSeq" id="WP_199462614.1">
    <property type="nucleotide sequence ID" value="NZ_JAEMUH010000008.1"/>
</dbReference>